<keyword evidence="8" id="KW-1185">Reference proteome</keyword>
<evidence type="ECO:0000313" key="8">
    <source>
        <dbReference type="Proteomes" id="UP001238179"/>
    </source>
</evidence>
<dbReference type="InterPro" id="IPR015421">
    <property type="entry name" value="PyrdxlP-dep_Trfase_major"/>
</dbReference>
<accession>A0AA48GZF1</accession>
<reference evidence="8" key="1">
    <citation type="journal article" date="2023" name="Int. J. Syst. Evol. Microbiol.">
        <title>Mesoterricola silvestris gen. nov., sp. nov., Mesoterricola sediminis sp. nov., Geothrix oryzae sp. nov., Geothrix edaphica sp. nov., Geothrix rubra sp. nov., and Geothrix limicola sp. nov., six novel members of Acidobacteriota isolated from soils.</title>
        <authorList>
            <person name="Itoh H."/>
            <person name="Sugisawa Y."/>
            <person name="Mise K."/>
            <person name="Xu Z."/>
            <person name="Kuniyasu M."/>
            <person name="Ushijima N."/>
            <person name="Kawano K."/>
            <person name="Kobayashi E."/>
            <person name="Shiratori Y."/>
            <person name="Masuda Y."/>
            <person name="Senoo K."/>
        </authorList>
    </citation>
    <scope>NUCLEOTIDE SEQUENCE [LARGE SCALE GENOMIC DNA]</scope>
    <source>
        <strain evidence="8">W79</strain>
    </source>
</reference>
<dbReference type="RefSeq" id="WP_316413346.1">
    <property type="nucleotide sequence ID" value="NZ_AP027080.1"/>
</dbReference>
<dbReference type="AlphaFoldDB" id="A0AA48GZF1"/>
<dbReference type="GO" id="GO:0003677">
    <property type="term" value="F:DNA binding"/>
    <property type="evidence" value="ECO:0007669"/>
    <property type="project" value="UniProtKB-KW"/>
</dbReference>
<keyword evidence="4" id="KW-0238">DNA-binding</keyword>
<evidence type="ECO:0000256" key="4">
    <source>
        <dbReference type="ARBA" id="ARBA00023125"/>
    </source>
</evidence>
<comment type="similarity">
    <text evidence="1">In the C-terminal section; belongs to the class-I pyridoxal-phosphate-dependent aminotransferase family.</text>
</comment>
<dbReference type="PROSITE" id="PS50949">
    <property type="entry name" value="HTH_GNTR"/>
    <property type="match status" value="1"/>
</dbReference>
<dbReference type="GO" id="GO:0030170">
    <property type="term" value="F:pyridoxal phosphate binding"/>
    <property type="evidence" value="ECO:0007669"/>
    <property type="project" value="InterPro"/>
</dbReference>
<organism evidence="7 8">
    <name type="scientific">Mesoterricola silvestris</name>
    <dbReference type="NCBI Taxonomy" id="2927979"/>
    <lineage>
        <taxon>Bacteria</taxon>
        <taxon>Pseudomonadati</taxon>
        <taxon>Acidobacteriota</taxon>
        <taxon>Holophagae</taxon>
        <taxon>Holophagales</taxon>
        <taxon>Holophagaceae</taxon>
        <taxon>Mesoterricola</taxon>
    </lineage>
</organism>
<protein>
    <submittedName>
        <fullName evidence="7">GntR family transcriptional regulator</fullName>
    </submittedName>
</protein>
<keyword evidence="2" id="KW-0663">Pyridoxal phosphate</keyword>
<dbReference type="CDD" id="cd00609">
    <property type="entry name" value="AAT_like"/>
    <property type="match status" value="1"/>
</dbReference>
<dbReference type="SUPFAM" id="SSF53383">
    <property type="entry name" value="PLP-dependent transferases"/>
    <property type="match status" value="1"/>
</dbReference>
<dbReference type="GO" id="GO:0003700">
    <property type="term" value="F:DNA-binding transcription factor activity"/>
    <property type="evidence" value="ECO:0007669"/>
    <property type="project" value="InterPro"/>
</dbReference>
<evidence type="ECO:0000259" key="6">
    <source>
        <dbReference type="PROSITE" id="PS50949"/>
    </source>
</evidence>
<dbReference type="KEGG" id="msil:METEAL_38450"/>
<dbReference type="PANTHER" id="PTHR46577:SF1">
    <property type="entry name" value="HTH-TYPE TRANSCRIPTIONAL REGULATORY PROTEIN GABR"/>
    <property type="match status" value="1"/>
</dbReference>
<dbReference type="Gene3D" id="3.40.640.10">
    <property type="entry name" value="Type I PLP-dependent aspartate aminotransferase-like (Major domain)"/>
    <property type="match status" value="1"/>
</dbReference>
<keyword evidence="5" id="KW-0804">Transcription</keyword>
<dbReference type="SUPFAM" id="SSF46785">
    <property type="entry name" value="Winged helix' DNA-binding domain"/>
    <property type="match status" value="1"/>
</dbReference>
<evidence type="ECO:0000313" key="7">
    <source>
        <dbReference type="EMBL" id="BDU74671.1"/>
    </source>
</evidence>
<name>A0AA48GZF1_9BACT</name>
<evidence type="ECO:0000256" key="3">
    <source>
        <dbReference type="ARBA" id="ARBA00023015"/>
    </source>
</evidence>
<dbReference type="InterPro" id="IPR036390">
    <property type="entry name" value="WH_DNA-bd_sf"/>
</dbReference>
<dbReference type="InterPro" id="IPR036388">
    <property type="entry name" value="WH-like_DNA-bd_sf"/>
</dbReference>
<sequence>MRPNDLLLTLIDAPGSSLYQRIALTLQGAILEGRLPRQAALPGSRILADHLGVNRRTVIAALQELEAQGWLVTRPNSGTFVADELPSGASARKAPDPALPGSQVGFDLPSLLQPASVTVAGDLLLEDGSPDPRLAPADELAKGYQRALRRHGPRILDDRNPLGTPLLREMVASWISERYGAVVPMERIMITRGSREALALLAGALSRPGSLTAVENPGNRGAWDLFRQIGKMELRPVPVDGEGLIPEALEEVLKGERIRVLYLTPRRQFPTGAVLSEARKKAVLDLAQKHRLAVLEDDYDGEYVYEGTRSEPLISLDRTGQVIHIGSLSRLLAPGLKMGYMVLPTPLVPVLGKIRLSRGELGDPVLEWAVADLIRDGDLVRHLRRVRKVYAARRDFLVARLRQSLSGPLEVPSPQGGMSLWLRGREGADLDAWIQAVRSCGLILNPPSHYYLGAAEPAFRMGFAQADEVELEEAVNRMVKALGRVNP</sequence>
<dbReference type="InterPro" id="IPR051446">
    <property type="entry name" value="HTH_trans_reg/aminotransferase"/>
</dbReference>
<dbReference type="Gene3D" id="1.10.10.10">
    <property type="entry name" value="Winged helix-like DNA-binding domain superfamily/Winged helix DNA-binding domain"/>
    <property type="match status" value="1"/>
</dbReference>
<dbReference type="InterPro" id="IPR015424">
    <property type="entry name" value="PyrdxlP-dep_Trfase"/>
</dbReference>
<evidence type="ECO:0000256" key="2">
    <source>
        <dbReference type="ARBA" id="ARBA00022898"/>
    </source>
</evidence>
<dbReference type="SMART" id="SM00345">
    <property type="entry name" value="HTH_GNTR"/>
    <property type="match status" value="1"/>
</dbReference>
<dbReference type="PRINTS" id="PR00035">
    <property type="entry name" value="HTHGNTR"/>
</dbReference>
<proteinExistence type="inferred from homology"/>
<gene>
    <name evidence="7" type="ORF">METEAL_38450</name>
</gene>
<dbReference type="PANTHER" id="PTHR46577">
    <property type="entry name" value="HTH-TYPE TRANSCRIPTIONAL REGULATORY PROTEIN GABR"/>
    <property type="match status" value="1"/>
</dbReference>
<keyword evidence="3" id="KW-0805">Transcription regulation</keyword>
<evidence type="ECO:0000256" key="5">
    <source>
        <dbReference type="ARBA" id="ARBA00023163"/>
    </source>
</evidence>
<feature type="domain" description="HTH gntR-type" evidence="6">
    <location>
        <begin position="16"/>
        <end position="84"/>
    </location>
</feature>
<dbReference type="Pfam" id="PF00392">
    <property type="entry name" value="GntR"/>
    <property type="match status" value="1"/>
</dbReference>
<dbReference type="CDD" id="cd07377">
    <property type="entry name" value="WHTH_GntR"/>
    <property type="match status" value="1"/>
</dbReference>
<dbReference type="InterPro" id="IPR000524">
    <property type="entry name" value="Tscrpt_reg_HTH_GntR"/>
</dbReference>
<dbReference type="EMBL" id="AP027080">
    <property type="protein sequence ID" value="BDU74671.1"/>
    <property type="molecule type" value="Genomic_DNA"/>
</dbReference>
<dbReference type="Proteomes" id="UP001238179">
    <property type="component" value="Chromosome"/>
</dbReference>
<dbReference type="InterPro" id="IPR004839">
    <property type="entry name" value="Aminotransferase_I/II_large"/>
</dbReference>
<evidence type="ECO:0000256" key="1">
    <source>
        <dbReference type="ARBA" id="ARBA00005384"/>
    </source>
</evidence>
<dbReference type="Pfam" id="PF00155">
    <property type="entry name" value="Aminotran_1_2"/>
    <property type="match status" value="1"/>
</dbReference>